<protein>
    <submittedName>
        <fullName evidence="1">Uncharacterized protein</fullName>
    </submittedName>
</protein>
<evidence type="ECO:0000313" key="2">
    <source>
        <dbReference type="Proteomes" id="UP000030671"/>
    </source>
</evidence>
<reference evidence="1 2" key="1">
    <citation type="journal article" date="2012" name="New Phytol.">
        <title>Insight into trade-off between wood decay and parasitism from the genome of a fungal forest pathogen.</title>
        <authorList>
            <person name="Olson A."/>
            <person name="Aerts A."/>
            <person name="Asiegbu F."/>
            <person name="Belbahri L."/>
            <person name="Bouzid O."/>
            <person name="Broberg A."/>
            <person name="Canback B."/>
            <person name="Coutinho P.M."/>
            <person name="Cullen D."/>
            <person name="Dalman K."/>
            <person name="Deflorio G."/>
            <person name="van Diepen L.T."/>
            <person name="Dunand C."/>
            <person name="Duplessis S."/>
            <person name="Durling M."/>
            <person name="Gonthier P."/>
            <person name="Grimwood J."/>
            <person name="Fossdal C.G."/>
            <person name="Hansson D."/>
            <person name="Henrissat B."/>
            <person name="Hietala A."/>
            <person name="Himmelstrand K."/>
            <person name="Hoffmeister D."/>
            <person name="Hogberg N."/>
            <person name="James T.Y."/>
            <person name="Karlsson M."/>
            <person name="Kohler A."/>
            <person name="Kues U."/>
            <person name="Lee Y.H."/>
            <person name="Lin Y.C."/>
            <person name="Lind M."/>
            <person name="Lindquist E."/>
            <person name="Lombard V."/>
            <person name="Lucas S."/>
            <person name="Lunden K."/>
            <person name="Morin E."/>
            <person name="Murat C."/>
            <person name="Park J."/>
            <person name="Raffaello T."/>
            <person name="Rouze P."/>
            <person name="Salamov A."/>
            <person name="Schmutz J."/>
            <person name="Solheim H."/>
            <person name="Stahlberg J."/>
            <person name="Velez H."/>
            <person name="de Vries R.P."/>
            <person name="Wiebenga A."/>
            <person name="Woodward S."/>
            <person name="Yakovlev I."/>
            <person name="Garbelotto M."/>
            <person name="Martin F."/>
            <person name="Grigoriev I.V."/>
            <person name="Stenlid J."/>
        </authorList>
    </citation>
    <scope>NUCLEOTIDE SEQUENCE [LARGE SCALE GENOMIC DNA]</scope>
    <source>
        <strain evidence="1 2">TC 32-1</strain>
    </source>
</reference>
<gene>
    <name evidence="1" type="ORF">HETIRDRAFT_436607</name>
</gene>
<dbReference type="RefSeq" id="XP_009551619.1">
    <property type="nucleotide sequence ID" value="XM_009553324.1"/>
</dbReference>
<dbReference type="InParanoid" id="W4JUJ0"/>
<sequence>MSQVATTPLLRELDRSQRTPSTIALQCSSMALSETWKPEFTSVRACGTVLKMKRSSRFHSTVRICMRELEVLGTDEKID</sequence>
<dbReference type="GeneID" id="20674898"/>
<dbReference type="HOGENOM" id="CLU_2606331_0_0_1"/>
<organism evidence="1 2">
    <name type="scientific">Heterobasidion irregulare (strain TC 32-1)</name>
    <dbReference type="NCBI Taxonomy" id="747525"/>
    <lineage>
        <taxon>Eukaryota</taxon>
        <taxon>Fungi</taxon>
        <taxon>Dikarya</taxon>
        <taxon>Basidiomycota</taxon>
        <taxon>Agaricomycotina</taxon>
        <taxon>Agaricomycetes</taxon>
        <taxon>Russulales</taxon>
        <taxon>Bondarzewiaceae</taxon>
        <taxon>Heterobasidion</taxon>
        <taxon>Heterobasidion annosum species complex</taxon>
    </lineage>
</organism>
<dbReference type="KEGG" id="hir:HETIRDRAFT_436607"/>
<keyword evidence="2" id="KW-1185">Reference proteome</keyword>
<proteinExistence type="predicted"/>
<dbReference type="Proteomes" id="UP000030671">
    <property type="component" value="Unassembled WGS sequence"/>
</dbReference>
<name>W4JUJ0_HETIT</name>
<accession>W4JUJ0</accession>
<evidence type="ECO:0000313" key="1">
    <source>
        <dbReference type="EMBL" id="ETW76745.1"/>
    </source>
</evidence>
<dbReference type="EMBL" id="KI925464">
    <property type="protein sequence ID" value="ETW76745.1"/>
    <property type="molecule type" value="Genomic_DNA"/>
</dbReference>
<dbReference type="AlphaFoldDB" id="W4JUJ0"/>